<proteinExistence type="predicted"/>
<evidence type="ECO:0000313" key="4">
    <source>
        <dbReference type="Proteomes" id="UP000396862"/>
    </source>
</evidence>
<dbReference type="AlphaFoldDB" id="A0A2P8CFJ8"/>
<comment type="caution">
    <text evidence="2">The sequence shown here is derived from an EMBL/GenBank/DDBJ whole genome shotgun (WGS) entry which is preliminary data.</text>
</comment>
<reference evidence="2 3" key="1">
    <citation type="submission" date="2018-03" db="EMBL/GenBank/DDBJ databases">
        <title>Genomic Encyclopedia of Archaeal and Bacterial Type Strains, Phase II (KMG-II): from individual species to whole genera.</title>
        <authorList>
            <person name="Goeker M."/>
        </authorList>
    </citation>
    <scope>NUCLEOTIDE SEQUENCE [LARGE SCALE GENOMIC DNA]</scope>
    <source>
        <strain evidence="2 3">DSM 27267</strain>
    </source>
</reference>
<protein>
    <recommendedName>
        <fullName evidence="5">Lipoprotein</fullName>
    </recommendedName>
</protein>
<accession>A0A2P8CFJ8</accession>
<gene>
    <name evidence="2" type="ORF">CLV93_103149</name>
    <name evidence="1" type="ORF">JCM18694_35240</name>
</gene>
<organism evidence="2 3">
    <name type="scientific">Prolixibacter denitrificans</name>
    <dbReference type="NCBI Taxonomy" id="1541063"/>
    <lineage>
        <taxon>Bacteria</taxon>
        <taxon>Pseudomonadati</taxon>
        <taxon>Bacteroidota</taxon>
        <taxon>Bacteroidia</taxon>
        <taxon>Marinilabiliales</taxon>
        <taxon>Prolixibacteraceae</taxon>
        <taxon>Prolixibacter</taxon>
    </lineage>
</organism>
<dbReference type="Proteomes" id="UP000240621">
    <property type="component" value="Unassembled WGS sequence"/>
</dbReference>
<sequence>MKKLLFINLVGVILLLSSCDYLRTQFPQDTIEQTLKTGLVPINGYFWNDVDYFRHQHRDEILKTLKVEEKIEVKGSDLCLVLFSYSVASQIKKRAQWFRKVDGKWTFCATYFSQYDDDPLGNGDKESAKKLLEKADKWEESSKEIWW</sequence>
<reference evidence="1 4" key="2">
    <citation type="submission" date="2019-10" db="EMBL/GenBank/DDBJ databases">
        <title>Prolixibacter strains distinguished by the presence of nitrate reductase genes were adept at nitrate-dependent anaerobic corrosion of metallic iron and carbon steel.</title>
        <authorList>
            <person name="Iino T."/>
            <person name="Shono N."/>
            <person name="Ito K."/>
            <person name="Nakamura R."/>
            <person name="Sueoka K."/>
            <person name="Harayama S."/>
            <person name="Ohkuma M."/>
        </authorList>
    </citation>
    <scope>NUCLEOTIDE SEQUENCE [LARGE SCALE GENOMIC DNA]</scope>
    <source>
        <strain evidence="1 4">MIC1-1</strain>
    </source>
</reference>
<keyword evidence="4" id="KW-1185">Reference proteome</keyword>
<evidence type="ECO:0000313" key="2">
    <source>
        <dbReference type="EMBL" id="PSK83734.1"/>
    </source>
</evidence>
<dbReference type="EMBL" id="BLAU01000001">
    <property type="protein sequence ID" value="GET23278.1"/>
    <property type="molecule type" value="Genomic_DNA"/>
</dbReference>
<evidence type="ECO:0000313" key="1">
    <source>
        <dbReference type="EMBL" id="GET23278.1"/>
    </source>
</evidence>
<evidence type="ECO:0000313" key="3">
    <source>
        <dbReference type="Proteomes" id="UP000240621"/>
    </source>
</evidence>
<evidence type="ECO:0008006" key="5">
    <source>
        <dbReference type="Google" id="ProtNLM"/>
    </source>
</evidence>
<dbReference type="RefSeq" id="WP_106541573.1">
    <property type="nucleotide sequence ID" value="NZ_BLAU01000001.1"/>
</dbReference>
<dbReference type="Proteomes" id="UP000396862">
    <property type="component" value="Unassembled WGS sequence"/>
</dbReference>
<dbReference type="EMBL" id="PYGC01000003">
    <property type="protein sequence ID" value="PSK83734.1"/>
    <property type="molecule type" value="Genomic_DNA"/>
</dbReference>
<dbReference type="PROSITE" id="PS51257">
    <property type="entry name" value="PROKAR_LIPOPROTEIN"/>
    <property type="match status" value="1"/>
</dbReference>
<dbReference type="OrthoDB" id="9992897at2"/>
<name>A0A2P8CFJ8_9BACT</name>